<dbReference type="PROSITE" id="PS51688">
    <property type="entry name" value="ICA"/>
    <property type="match status" value="1"/>
</dbReference>
<accession>A1ZC17</accession>
<dbReference type="Gene3D" id="1.10.10.10">
    <property type="entry name" value="Winged helix-like DNA-binding domain superfamily/Winged helix DNA-binding domain"/>
    <property type="match status" value="1"/>
</dbReference>
<dbReference type="EMBL" id="AAWS01000001">
    <property type="protein sequence ID" value="EAY31819.1"/>
    <property type="molecule type" value="Genomic_DNA"/>
</dbReference>
<dbReference type="AlphaFoldDB" id="A1ZC17"/>
<proteinExistence type="predicted"/>
<evidence type="ECO:0000256" key="1">
    <source>
        <dbReference type="SAM" id="Coils"/>
    </source>
</evidence>
<dbReference type="Pfam" id="PF13884">
    <property type="entry name" value="Peptidase_S74"/>
    <property type="match status" value="1"/>
</dbReference>
<sequence length="617" mass="66676">MGEVPTQQHFYDMIEGLFLQDDTVYKDVNSGLAIQAGIDTDKTALLLYTEATSDPAWQLGIANGFELKDSAGNTQWMVTNDGNVGVGTNDPAGKKLFVQGDTRLSGSVEVWNDQVEGIENSWLYDLQLLNVQEVDNTFSRMMFNSYSSALAAIGANRVSEYQGDLHFQTRNGPGFLTTKMHIRHDGNVGIGTTNPVTKLHVQDGAMGTIPENALAVFESNQTRYLQLMIPATTYETGVLFGKGADYVNGGIIYDKDNAMHLRTGGNQTRVFVHSGGNVGIGTITPDSTLTIDGTLGFYRNGPSAVNVTVGYINYQDYLTIGTHSMADGIQFKTGATGSHTTKMWIANNGNVGIGTTSPSNTLHVAGSAFMNSLDIAKPRNVNGTSDGIAINPDNSLNYIELTYDYWGGSHGLLFNCYKNTNGGSLSNSNNLNHANSVGDYQSGAGAVVFDANGGNMYFLISGHSSGKDTPVNWDGSILTLQRGGNATFKGMVSANGSQLYSDARFKKDITPITTGLIAKLDQLQGNTYQWRNDEFTERNFVEGTQLGFIAQEMQEVFPELVSADSDGYLSINYTGLIPVLTEAHKQQQQNIEAQQAQIDSLVVRMVALENMLAAAKN</sequence>
<dbReference type="eggNOG" id="COG2911">
    <property type="taxonomic scope" value="Bacteria"/>
</dbReference>
<dbReference type="InterPro" id="IPR036388">
    <property type="entry name" value="WH-like_DNA-bd_sf"/>
</dbReference>
<protein>
    <submittedName>
        <fullName evidence="3">Cell wall surface anchor family protein, putative</fullName>
    </submittedName>
</protein>
<gene>
    <name evidence="3" type="ORF">M23134_01848</name>
</gene>
<organism evidence="3 4">
    <name type="scientific">Microscilla marina ATCC 23134</name>
    <dbReference type="NCBI Taxonomy" id="313606"/>
    <lineage>
        <taxon>Bacteria</taxon>
        <taxon>Pseudomonadati</taxon>
        <taxon>Bacteroidota</taxon>
        <taxon>Cytophagia</taxon>
        <taxon>Cytophagales</taxon>
        <taxon>Microscillaceae</taxon>
        <taxon>Microscilla</taxon>
    </lineage>
</organism>
<evidence type="ECO:0000259" key="2">
    <source>
        <dbReference type="PROSITE" id="PS51688"/>
    </source>
</evidence>
<reference evidence="3 4" key="1">
    <citation type="submission" date="2007-01" db="EMBL/GenBank/DDBJ databases">
        <authorList>
            <person name="Haygood M."/>
            <person name="Podell S."/>
            <person name="Anderson C."/>
            <person name="Hopkinson B."/>
            <person name="Roe K."/>
            <person name="Barbeau K."/>
            <person name="Gaasterland T."/>
            <person name="Ferriera S."/>
            <person name="Johnson J."/>
            <person name="Kravitz S."/>
            <person name="Beeson K."/>
            <person name="Sutton G."/>
            <person name="Rogers Y.-H."/>
            <person name="Friedman R."/>
            <person name="Frazier M."/>
            <person name="Venter J.C."/>
        </authorList>
    </citation>
    <scope>NUCLEOTIDE SEQUENCE [LARGE SCALE GENOMIC DNA]</scope>
    <source>
        <strain evidence="3 4">ATCC 23134</strain>
    </source>
</reference>
<keyword evidence="4" id="KW-1185">Reference proteome</keyword>
<keyword evidence="1" id="KW-0175">Coiled coil</keyword>
<evidence type="ECO:0000313" key="4">
    <source>
        <dbReference type="Proteomes" id="UP000004095"/>
    </source>
</evidence>
<comment type="caution">
    <text evidence="3">The sequence shown here is derived from an EMBL/GenBank/DDBJ whole genome shotgun (WGS) entry which is preliminary data.</text>
</comment>
<feature type="domain" description="Peptidase S74" evidence="2">
    <location>
        <begin position="501"/>
        <end position="598"/>
    </location>
</feature>
<evidence type="ECO:0000313" key="3">
    <source>
        <dbReference type="EMBL" id="EAY31819.1"/>
    </source>
</evidence>
<feature type="coiled-coil region" evidence="1">
    <location>
        <begin position="584"/>
        <end position="611"/>
    </location>
</feature>
<name>A1ZC17_MICM2</name>
<dbReference type="InterPro" id="IPR030392">
    <property type="entry name" value="S74_ICA"/>
</dbReference>
<dbReference type="Proteomes" id="UP000004095">
    <property type="component" value="Unassembled WGS sequence"/>
</dbReference>